<gene>
    <name evidence="1" type="ORF">HPB51_009582</name>
</gene>
<dbReference type="EMBL" id="JABSTU010000011">
    <property type="protein sequence ID" value="KAH8009042.1"/>
    <property type="molecule type" value="Genomic_DNA"/>
</dbReference>
<evidence type="ECO:0000313" key="2">
    <source>
        <dbReference type="Proteomes" id="UP000821866"/>
    </source>
</evidence>
<protein>
    <submittedName>
        <fullName evidence="1">Uncharacterized protein</fullName>
    </submittedName>
</protein>
<proteinExistence type="predicted"/>
<dbReference type="Proteomes" id="UP000821866">
    <property type="component" value="Chromosome 9"/>
</dbReference>
<evidence type="ECO:0000313" key="1">
    <source>
        <dbReference type="EMBL" id="KAH8009042.1"/>
    </source>
</evidence>
<sequence length="183" mass="20695">MGRALALCGTEDDDVGGIEVDDVGYAGAKYHEHDEWRKGGQEKKPAKKARMIRDMKCFANNRRAKWPNQQLPQRSERESLVGTTTRRITCWHSNEKSTSLSEECPAITKVVVIRGRAGRRQFASITVVVCSECLVEIESRSSLLRLTSSFDGPRSQWEDTTTTRSRSWFVPSAWLWSLVCASK</sequence>
<name>A0A9J6D4T8_RHIMP</name>
<reference evidence="1" key="2">
    <citation type="submission" date="2021-09" db="EMBL/GenBank/DDBJ databases">
        <authorList>
            <person name="Jia N."/>
            <person name="Wang J."/>
            <person name="Shi W."/>
            <person name="Du L."/>
            <person name="Sun Y."/>
            <person name="Zhan W."/>
            <person name="Jiang J."/>
            <person name="Wang Q."/>
            <person name="Zhang B."/>
            <person name="Ji P."/>
            <person name="Sakyi L.B."/>
            <person name="Cui X."/>
            <person name="Yuan T."/>
            <person name="Jiang B."/>
            <person name="Yang W."/>
            <person name="Lam T.T.-Y."/>
            <person name="Chang Q."/>
            <person name="Ding S."/>
            <person name="Wang X."/>
            <person name="Zhu J."/>
            <person name="Ruan X."/>
            <person name="Zhao L."/>
            <person name="Wei J."/>
            <person name="Que T."/>
            <person name="Du C."/>
            <person name="Cheng J."/>
            <person name="Dai P."/>
            <person name="Han X."/>
            <person name="Huang E."/>
            <person name="Gao Y."/>
            <person name="Liu J."/>
            <person name="Shao H."/>
            <person name="Ye R."/>
            <person name="Li L."/>
            <person name="Wei W."/>
            <person name="Wang X."/>
            <person name="Wang C."/>
            <person name="Huo Q."/>
            <person name="Li W."/>
            <person name="Guo W."/>
            <person name="Chen H."/>
            <person name="Chen S."/>
            <person name="Zhou L."/>
            <person name="Zhou L."/>
            <person name="Ni X."/>
            <person name="Tian J."/>
            <person name="Zhou Y."/>
            <person name="Sheng Y."/>
            <person name="Liu T."/>
            <person name="Pan Y."/>
            <person name="Xia L."/>
            <person name="Li J."/>
            <person name="Zhao F."/>
            <person name="Cao W."/>
        </authorList>
    </citation>
    <scope>NUCLEOTIDE SEQUENCE</scope>
    <source>
        <strain evidence="1">Rmic-2018</strain>
        <tissue evidence="1">Larvae</tissue>
    </source>
</reference>
<comment type="caution">
    <text evidence="1">The sequence shown here is derived from an EMBL/GenBank/DDBJ whole genome shotgun (WGS) entry which is preliminary data.</text>
</comment>
<organism evidence="1 2">
    <name type="scientific">Rhipicephalus microplus</name>
    <name type="common">Cattle tick</name>
    <name type="synonym">Boophilus microplus</name>
    <dbReference type="NCBI Taxonomy" id="6941"/>
    <lineage>
        <taxon>Eukaryota</taxon>
        <taxon>Metazoa</taxon>
        <taxon>Ecdysozoa</taxon>
        <taxon>Arthropoda</taxon>
        <taxon>Chelicerata</taxon>
        <taxon>Arachnida</taxon>
        <taxon>Acari</taxon>
        <taxon>Parasitiformes</taxon>
        <taxon>Ixodida</taxon>
        <taxon>Ixodoidea</taxon>
        <taxon>Ixodidae</taxon>
        <taxon>Rhipicephalinae</taxon>
        <taxon>Rhipicephalus</taxon>
        <taxon>Boophilus</taxon>
    </lineage>
</organism>
<reference evidence="1" key="1">
    <citation type="journal article" date="2020" name="Cell">
        <title>Large-Scale Comparative Analyses of Tick Genomes Elucidate Their Genetic Diversity and Vector Capacities.</title>
        <authorList>
            <consortium name="Tick Genome and Microbiome Consortium (TIGMIC)"/>
            <person name="Jia N."/>
            <person name="Wang J."/>
            <person name="Shi W."/>
            <person name="Du L."/>
            <person name="Sun Y."/>
            <person name="Zhan W."/>
            <person name="Jiang J.F."/>
            <person name="Wang Q."/>
            <person name="Zhang B."/>
            <person name="Ji P."/>
            <person name="Bell-Sakyi L."/>
            <person name="Cui X.M."/>
            <person name="Yuan T.T."/>
            <person name="Jiang B.G."/>
            <person name="Yang W.F."/>
            <person name="Lam T.T."/>
            <person name="Chang Q.C."/>
            <person name="Ding S.J."/>
            <person name="Wang X.J."/>
            <person name="Zhu J.G."/>
            <person name="Ruan X.D."/>
            <person name="Zhao L."/>
            <person name="Wei J.T."/>
            <person name="Ye R.Z."/>
            <person name="Que T.C."/>
            <person name="Du C.H."/>
            <person name="Zhou Y.H."/>
            <person name="Cheng J.X."/>
            <person name="Dai P.F."/>
            <person name="Guo W.B."/>
            <person name="Han X.H."/>
            <person name="Huang E.J."/>
            <person name="Li L.F."/>
            <person name="Wei W."/>
            <person name="Gao Y.C."/>
            <person name="Liu J.Z."/>
            <person name="Shao H.Z."/>
            <person name="Wang X."/>
            <person name="Wang C.C."/>
            <person name="Yang T.C."/>
            <person name="Huo Q.B."/>
            <person name="Li W."/>
            <person name="Chen H.Y."/>
            <person name="Chen S.E."/>
            <person name="Zhou L.G."/>
            <person name="Ni X.B."/>
            <person name="Tian J.H."/>
            <person name="Sheng Y."/>
            <person name="Liu T."/>
            <person name="Pan Y.S."/>
            <person name="Xia L.Y."/>
            <person name="Li J."/>
            <person name="Zhao F."/>
            <person name="Cao W.C."/>
        </authorList>
    </citation>
    <scope>NUCLEOTIDE SEQUENCE</scope>
    <source>
        <strain evidence="1">Rmic-2018</strain>
    </source>
</reference>
<accession>A0A9J6D4T8</accession>
<dbReference type="AlphaFoldDB" id="A0A9J6D4T8"/>
<keyword evidence="2" id="KW-1185">Reference proteome</keyword>